<comment type="caution">
    <text evidence="4">The sequence shown here is derived from an EMBL/GenBank/DDBJ whole genome shotgun (WGS) entry which is preliminary data.</text>
</comment>
<dbReference type="Pfam" id="PF01364">
    <property type="entry name" value="Peptidase_C25"/>
    <property type="match status" value="1"/>
</dbReference>
<dbReference type="Gene3D" id="3.40.50.1460">
    <property type="match status" value="1"/>
</dbReference>
<dbReference type="InterPro" id="IPR001769">
    <property type="entry name" value="Gingipain"/>
</dbReference>
<protein>
    <submittedName>
        <fullName evidence="4">Peptidase C25</fullName>
    </submittedName>
</protein>
<keyword evidence="1 2" id="KW-0732">Signal</keyword>
<dbReference type="SUPFAM" id="SSF52129">
    <property type="entry name" value="Caspase-like"/>
    <property type="match status" value="1"/>
</dbReference>
<gene>
    <name evidence="4" type="ORF">DPN68_09805</name>
</gene>
<feature type="signal peptide" evidence="2">
    <location>
        <begin position="1"/>
        <end position="20"/>
    </location>
</feature>
<feature type="domain" description="Gingipain" evidence="3">
    <location>
        <begin position="541"/>
        <end position="921"/>
    </location>
</feature>
<keyword evidence="5" id="KW-1185">Reference proteome</keyword>
<evidence type="ECO:0000313" key="5">
    <source>
        <dbReference type="Proteomes" id="UP000253319"/>
    </source>
</evidence>
<dbReference type="EMBL" id="QLST01000011">
    <property type="protein sequence ID" value="RBA27975.1"/>
    <property type="molecule type" value="Genomic_DNA"/>
</dbReference>
<dbReference type="InterPro" id="IPR029031">
    <property type="entry name" value="Gingipain_N_sf"/>
</dbReference>
<dbReference type="Gene3D" id="3.40.50.10390">
    <property type="entry name" value="Gingipain r, domain 1"/>
    <property type="match status" value="1"/>
</dbReference>
<name>A0A365P0E2_9FLAO</name>
<evidence type="ECO:0000313" key="4">
    <source>
        <dbReference type="EMBL" id="RBA27975.1"/>
    </source>
</evidence>
<dbReference type="GO" id="GO:0008234">
    <property type="term" value="F:cysteine-type peptidase activity"/>
    <property type="evidence" value="ECO:0007669"/>
    <property type="project" value="InterPro"/>
</dbReference>
<dbReference type="CDD" id="cd02258">
    <property type="entry name" value="Peptidase_C25_N"/>
    <property type="match status" value="1"/>
</dbReference>
<sequence length="1306" mass="146959">MKKFYLFCLCLISFALFSQNARNVSLEWNGSDQYTNEDFTFKYPVFSSLHFSVDVTSKKIQYKEVFNVNGKIDVSSLRIENIRYQNISESDLFNLEKKQIPSSIGATIESFLARGEHKAMLIFFPIIKEGNIYKKVVSLQYSFTYQGNAGRSSFSNQTLAITNSVLSSGNWHRFYVEKSGIYRVSKQFLQSLGMNVNVDPRNIKIYGAGGRMVLLLNSTPYPIDLEENAIQFIGESDGVFNDNDYILFYAEGVDVWNRESLTSVNLFSDRAYYYVTSSGGSGKRIQEAIQPVASPTLSFTAFDQMFTYEKDLVNVGKVGRRWFGEQFNINPSQIFTFEFPNLITSEPIIAKINLASKSFGNTSFTVRANNQVIGNVPFLALTPGSGIEGFESALNTNFNVTSPTVTISLEYANGGVPSSNGYLDFIQLNVKRNLRGYGKQFEFYNNEQETNIGVGEYVISNANAISQVWDVTDIFNVQRYLNANQANFSFKVPLGAPKKYIAVDESDAFLPLKEANAVVQNQNLKGTIFTNANNTFQDVDYLIITPFAFRNQAETLANFHRNNSGLVVKVVTTESIYHEFSSGKQDVGAIRNFIRYVYWNASVPEKRVKYVNLFGDASYDYKSRIFNNNNIVPIFHGFNPNASETNNVSNMSLFSSFMSDDFYGLMDDDEGPMLSGIDGIDIAVGRMLVSTAQQAQEMVNKVIEYHAEPSYGRWRNNYVIYSDDADNLTDATLQFRLDDLADNLVNQKPFVNVKKIHTDAYVQQVAAGGDRYPQAKNEFLDALELGALVFNYFGHGNEEFLARERLFEKLDAQNLKNRYRYPLFITITCEFTRFDDPNRQTGGEFMYWNKEGGAIALIATTRQIGVSTGLIMNNYLSEQLYAFGSFDYPTIAEALRRAKLMPGTSDNRRVVSFIGDPAMKLAIPKQKVILTAVNDIPITDPLPVFQALSLMKISGQVVDESDNLISNYNGDLAIQIFDKDINRTTLANDFVTAPSPGGFSIMGNFFPAGQLIRMNFVTLGETVFRGNASVNNGQFELSFVVPQDIRIPIGNGKISFYAKRPGTQLEDQTGYDRTIQIGGVNVNAPVDNTPPRVRLYMNDESFVFGGITNCSPILLAFLEDENGINTASGIGHDIVAILDGDEANPYVLNDYYETENDDYTRGRVRFPFRDLTPGIHTILFKAWDVYNNLVTAEIQFNAVCSDEGLRLERVLNYPNPFVSYTEFWFNHNRPFEPLDVQVQILTVTGKVVKTINQQVITDGFLCREITWDGLDDFGDKIGKGVYVYKLTVRSSLTGNKAEKYEKLVIL</sequence>
<organism evidence="4 5">
    <name type="scientific">Flavobacterium tibetense</name>
    <dbReference type="NCBI Taxonomy" id="2233533"/>
    <lineage>
        <taxon>Bacteria</taxon>
        <taxon>Pseudomonadati</taxon>
        <taxon>Bacteroidota</taxon>
        <taxon>Flavobacteriia</taxon>
        <taxon>Flavobacteriales</taxon>
        <taxon>Flavobacteriaceae</taxon>
        <taxon>Flavobacterium</taxon>
    </lineage>
</organism>
<accession>A0A365P0E2</accession>
<dbReference type="GO" id="GO:0006508">
    <property type="term" value="P:proteolysis"/>
    <property type="evidence" value="ECO:0007669"/>
    <property type="project" value="InterPro"/>
</dbReference>
<dbReference type="Proteomes" id="UP000253319">
    <property type="component" value="Unassembled WGS sequence"/>
</dbReference>
<reference evidence="4 5" key="1">
    <citation type="submission" date="2018-06" db="EMBL/GenBank/DDBJ databases">
        <title>Flavobacterium tibetense sp. nov., isolated from a wetland YonghuCo on Tibetan Plateau.</title>
        <authorList>
            <person name="Xing P."/>
            <person name="Phurbu D."/>
            <person name="Lu H."/>
        </authorList>
    </citation>
    <scope>NUCLEOTIDE SEQUENCE [LARGE SCALE GENOMIC DNA]</scope>
    <source>
        <strain evidence="4 5">YH5</strain>
    </source>
</reference>
<dbReference type="InterPro" id="IPR029030">
    <property type="entry name" value="Caspase-like_dom_sf"/>
</dbReference>
<dbReference type="NCBIfam" id="NF033707">
    <property type="entry name" value="T9SS_sortase"/>
    <property type="match status" value="1"/>
</dbReference>
<dbReference type="RefSeq" id="WP_113989479.1">
    <property type="nucleotide sequence ID" value="NZ_QLST01000011.1"/>
</dbReference>
<dbReference type="OrthoDB" id="9809780at2"/>
<proteinExistence type="predicted"/>
<evidence type="ECO:0000256" key="1">
    <source>
        <dbReference type="ARBA" id="ARBA00022729"/>
    </source>
</evidence>
<evidence type="ECO:0000256" key="2">
    <source>
        <dbReference type="SAM" id="SignalP"/>
    </source>
</evidence>
<dbReference type="Gene3D" id="2.60.40.4070">
    <property type="match status" value="1"/>
</dbReference>
<evidence type="ECO:0000259" key="3">
    <source>
        <dbReference type="Pfam" id="PF01364"/>
    </source>
</evidence>
<feature type="chain" id="PRO_5016926113" evidence="2">
    <location>
        <begin position="21"/>
        <end position="1306"/>
    </location>
</feature>